<keyword evidence="2" id="KW-0812">Transmembrane</keyword>
<name>A0A1W0VWF1_SORBI</name>
<feature type="transmembrane region" description="Helical" evidence="2">
    <location>
        <begin position="35"/>
        <end position="54"/>
    </location>
</feature>
<dbReference type="EMBL" id="CM000762">
    <property type="protein sequence ID" value="OQU86450.1"/>
    <property type="molecule type" value="Genomic_DNA"/>
</dbReference>
<proteinExistence type="predicted"/>
<evidence type="ECO:0000256" key="2">
    <source>
        <dbReference type="SAM" id="Phobius"/>
    </source>
</evidence>
<keyword evidence="2" id="KW-0472">Membrane</keyword>
<sequence length="99" mass="11386">MQLLTRCSPATAPHRSGAPTSSGQGVRRASREARAWPSIFTIFALSISYLSMVARSRLFYFRGRNFKPMRHGCRRTLNSARDNRIRAYCLQYISKARHH</sequence>
<keyword evidence="4" id="KW-1185">Reference proteome</keyword>
<evidence type="ECO:0000313" key="4">
    <source>
        <dbReference type="Proteomes" id="UP000000768"/>
    </source>
</evidence>
<gene>
    <name evidence="3" type="ORF">SORBI_3003G091850</name>
</gene>
<evidence type="ECO:0000256" key="1">
    <source>
        <dbReference type="SAM" id="MobiDB-lite"/>
    </source>
</evidence>
<accession>A0A1W0VWF1</accession>
<dbReference type="InParanoid" id="A0A1W0VWF1"/>
<dbReference type="AlphaFoldDB" id="A0A1W0VWF1"/>
<organism evidence="3 4">
    <name type="scientific">Sorghum bicolor</name>
    <name type="common">Sorghum</name>
    <name type="synonym">Sorghum vulgare</name>
    <dbReference type="NCBI Taxonomy" id="4558"/>
    <lineage>
        <taxon>Eukaryota</taxon>
        <taxon>Viridiplantae</taxon>
        <taxon>Streptophyta</taxon>
        <taxon>Embryophyta</taxon>
        <taxon>Tracheophyta</taxon>
        <taxon>Spermatophyta</taxon>
        <taxon>Magnoliopsida</taxon>
        <taxon>Liliopsida</taxon>
        <taxon>Poales</taxon>
        <taxon>Poaceae</taxon>
        <taxon>PACMAD clade</taxon>
        <taxon>Panicoideae</taxon>
        <taxon>Andropogonodae</taxon>
        <taxon>Andropogoneae</taxon>
        <taxon>Sorghinae</taxon>
        <taxon>Sorghum</taxon>
    </lineage>
</organism>
<reference evidence="3 4" key="1">
    <citation type="journal article" date="2009" name="Nature">
        <title>The Sorghum bicolor genome and the diversification of grasses.</title>
        <authorList>
            <person name="Paterson A.H."/>
            <person name="Bowers J.E."/>
            <person name="Bruggmann R."/>
            <person name="Dubchak I."/>
            <person name="Grimwood J."/>
            <person name="Gundlach H."/>
            <person name="Haberer G."/>
            <person name="Hellsten U."/>
            <person name="Mitros T."/>
            <person name="Poliakov A."/>
            <person name="Schmutz J."/>
            <person name="Spannagl M."/>
            <person name="Tang H."/>
            <person name="Wang X."/>
            <person name="Wicker T."/>
            <person name="Bharti A.K."/>
            <person name="Chapman J."/>
            <person name="Feltus F.A."/>
            <person name="Gowik U."/>
            <person name="Grigoriev I.V."/>
            <person name="Lyons E."/>
            <person name="Maher C.A."/>
            <person name="Martis M."/>
            <person name="Narechania A."/>
            <person name="Otillar R.P."/>
            <person name="Penning B.W."/>
            <person name="Salamov A.A."/>
            <person name="Wang Y."/>
            <person name="Zhang L."/>
            <person name="Carpita N.C."/>
            <person name="Freeling M."/>
            <person name="Gingle A.R."/>
            <person name="Hash C.T."/>
            <person name="Keller B."/>
            <person name="Klein P."/>
            <person name="Kresovich S."/>
            <person name="McCann M.C."/>
            <person name="Ming R."/>
            <person name="Peterson D.G."/>
            <person name="Mehboob-ur-Rahman"/>
            <person name="Ware D."/>
            <person name="Westhoff P."/>
            <person name="Mayer K.F."/>
            <person name="Messing J."/>
            <person name="Rokhsar D.S."/>
        </authorList>
    </citation>
    <scope>NUCLEOTIDE SEQUENCE [LARGE SCALE GENOMIC DNA]</scope>
    <source>
        <strain evidence="4">cv. BTx623</strain>
    </source>
</reference>
<evidence type="ECO:0000313" key="3">
    <source>
        <dbReference type="EMBL" id="OQU86450.1"/>
    </source>
</evidence>
<feature type="region of interest" description="Disordered" evidence="1">
    <location>
        <begin position="1"/>
        <end position="29"/>
    </location>
</feature>
<keyword evidence="2" id="KW-1133">Transmembrane helix</keyword>
<dbReference type="Proteomes" id="UP000000768">
    <property type="component" value="Chromosome 3"/>
</dbReference>
<dbReference type="Gramene" id="OQU86450">
    <property type="protein sequence ID" value="OQU86450"/>
    <property type="gene ID" value="SORBI_3003G091850"/>
</dbReference>
<protein>
    <submittedName>
        <fullName evidence="3">Uncharacterized protein</fullName>
    </submittedName>
</protein>
<reference evidence="4" key="2">
    <citation type="journal article" date="2018" name="Plant J.">
        <title>The Sorghum bicolor reference genome: improved assembly, gene annotations, a transcriptome atlas, and signatures of genome organization.</title>
        <authorList>
            <person name="McCormick R.F."/>
            <person name="Truong S.K."/>
            <person name="Sreedasyam A."/>
            <person name="Jenkins J."/>
            <person name="Shu S."/>
            <person name="Sims D."/>
            <person name="Kennedy M."/>
            <person name="Amirebrahimi M."/>
            <person name="Weers B.D."/>
            <person name="McKinley B."/>
            <person name="Mattison A."/>
            <person name="Morishige D.T."/>
            <person name="Grimwood J."/>
            <person name="Schmutz J."/>
            <person name="Mullet J.E."/>
        </authorList>
    </citation>
    <scope>NUCLEOTIDE SEQUENCE [LARGE SCALE GENOMIC DNA]</scope>
    <source>
        <strain evidence="4">cv. BTx623</strain>
    </source>
</reference>